<dbReference type="EMBL" id="UYRU01085975">
    <property type="protein sequence ID" value="VDN34815.1"/>
    <property type="molecule type" value="Genomic_DNA"/>
</dbReference>
<protein>
    <submittedName>
        <fullName evidence="1">Uncharacterized protein</fullName>
    </submittedName>
</protein>
<evidence type="ECO:0000313" key="1">
    <source>
        <dbReference type="EMBL" id="VDN34815.1"/>
    </source>
</evidence>
<name>A0A3P7MY48_DIBLA</name>
<accession>A0A3P7MY48</accession>
<dbReference type="Proteomes" id="UP000281553">
    <property type="component" value="Unassembled WGS sequence"/>
</dbReference>
<keyword evidence="2" id="KW-1185">Reference proteome</keyword>
<gene>
    <name evidence="1" type="ORF">DILT_LOCUS16605</name>
</gene>
<sequence>MTLRCLSSSPDSTTLHRKLFNGCVEPEVIVRNVDFFSATPSTAPLFIVGLFAIGMKFEVGASQASLIHELPLQPI</sequence>
<dbReference type="AlphaFoldDB" id="A0A3P7MY48"/>
<reference evidence="1 2" key="1">
    <citation type="submission" date="2018-11" db="EMBL/GenBank/DDBJ databases">
        <authorList>
            <consortium name="Pathogen Informatics"/>
        </authorList>
    </citation>
    <scope>NUCLEOTIDE SEQUENCE [LARGE SCALE GENOMIC DNA]</scope>
</reference>
<organism evidence="1 2">
    <name type="scientific">Dibothriocephalus latus</name>
    <name type="common">Fish tapeworm</name>
    <name type="synonym">Diphyllobothrium latum</name>
    <dbReference type="NCBI Taxonomy" id="60516"/>
    <lineage>
        <taxon>Eukaryota</taxon>
        <taxon>Metazoa</taxon>
        <taxon>Spiralia</taxon>
        <taxon>Lophotrochozoa</taxon>
        <taxon>Platyhelminthes</taxon>
        <taxon>Cestoda</taxon>
        <taxon>Eucestoda</taxon>
        <taxon>Diphyllobothriidea</taxon>
        <taxon>Diphyllobothriidae</taxon>
        <taxon>Dibothriocephalus</taxon>
    </lineage>
</organism>
<evidence type="ECO:0000313" key="2">
    <source>
        <dbReference type="Proteomes" id="UP000281553"/>
    </source>
</evidence>
<proteinExistence type="predicted"/>